<proteinExistence type="predicted"/>
<feature type="domain" description="RAMA" evidence="2">
    <location>
        <begin position="78"/>
        <end position="166"/>
    </location>
</feature>
<dbReference type="Proteomes" id="UP001244341">
    <property type="component" value="Chromosome 4b"/>
</dbReference>
<name>A0ABY8TWL8_TETOB</name>
<evidence type="ECO:0000259" key="2">
    <source>
        <dbReference type="Pfam" id="PF18755"/>
    </source>
</evidence>
<feature type="compositionally biased region" description="Low complexity" evidence="1">
    <location>
        <begin position="32"/>
        <end position="45"/>
    </location>
</feature>
<accession>A0ABY8TWL8</accession>
<keyword evidence="4" id="KW-1185">Reference proteome</keyword>
<feature type="region of interest" description="Disordered" evidence="1">
    <location>
        <begin position="32"/>
        <end position="94"/>
    </location>
</feature>
<evidence type="ECO:0000256" key="1">
    <source>
        <dbReference type="SAM" id="MobiDB-lite"/>
    </source>
</evidence>
<sequence>MMASLISAGPFVSGTTHRLLIQGQLVDAVGGTPGTAADGTPAAAGQKRKLRMSLGEQQQQQRHASEEPSEPNLNPSPAGPTSSTKSKGGSSSPTLADMLAAGLLQAGHDNVTVTYRGVSYSASLQDNGAIAFRGSEFTTPSAFSVYVKRLVSPNKQGDDGWHSCSRCEVWRSVPQSCWAQLDADGKREFFCEEAWWDVAAMEPFTPACISDVHAEASDAP</sequence>
<evidence type="ECO:0000313" key="4">
    <source>
        <dbReference type="Proteomes" id="UP001244341"/>
    </source>
</evidence>
<dbReference type="InterPro" id="IPR040843">
    <property type="entry name" value="RAMA"/>
</dbReference>
<organism evidence="3 4">
    <name type="scientific">Tetradesmus obliquus</name>
    <name type="common">Green alga</name>
    <name type="synonym">Acutodesmus obliquus</name>
    <dbReference type="NCBI Taxonomy" id="3088"/>
    <lineage>
        <taxon>Eukaryota</taxon>
        <taxon>Viridiplantae</taxon>
        <taxon>Chlorophyta</taxon>
        <taxon>core chlorophytes</taxon>
        <taxon>Chlorophyceae</taxon>
        <taxon>CS clade</taxon>
        <taxon>Sphaeropleales</taxon>
        <taxon>Scenedesmaceae</taxon>
        <taxon>Tetradesmus</taxon>
    </lineage>
</organism>
<dbReference type="EMBL" id="CP126211">
    <property type="protein sequence ID" value="WIA12788.1"/>
    <property type="molecule type" value="Genomic_DNA"/>
</dbReference>
<reference evidence="3 4" key="1">
    <citation type="submission" date="2023-05" db="EMBL/GenBank/DDBJ databases">
        <title>A 100% complete, gapless, phased diploid assembly of the Scenedesmus obliquus UTEX 3031 genome.</title>
        <authorList>
            <person name="Biondi T.C."/>
            <person name="Hanschen E.R."/>
            <person name="Kwon T."/>
            <person name="Eng W."/>
            <person name="Kruse C.P.S."/>
            <person name="Koehler S.I."/>
            <person name="Kunde Y."/>
            <person name="Gleasner C.D."/>
            <person name="You Mak K.T."/>
            <person name="Polle J."/>
            <person name="Hovde B.T."/>
            <person name="Starkenburg S.R."/>
        </authorList>
    </citation>
    <scope>NUCLEOTIDE SEQUENCE [LARGE SCALE GENOMIC DNA]</scope>
    <source>
        <strain evidence="3 4">DOE0152z</strain>
    </source>
</reference>
<evidence type="ECO:0000313" key="3">
    <source>
        <dbReference type="EMBL" id="WIA12788.1"/>
    </source>
</evidence>
<dbReference type="Pfam" id="PF18755">
    <property type="entry name" value="RAMA"/>
    <property type="match status" value="1"/>
</dbReference>
<gene>
    <name evidence="3" type="ORF">OEZ85_006419</name>
</gene>
<feature type="compositionally biased region" description="Low complexity" evidence="1">
    <location>
        <begin position="70"/>
        <end position="94"/>
    </location>
</feature>
<protein>
    <recommendedName>
        <fullName evidence="2">RAMA domain-containing protein</fullName>
    </recommendedName>
</protein>